<reference evidence="3" key="1">
    <citation type="journal article" date="2017" name="Genome Biol. Evol.">
        <title>The complete genome sequence of the phytopathogenic fungus Sclerotinia sclerotiorum reveals insights into the genome architecture of broad host range pathogens.</title>
        <authorList>
            <person name="Derbyshire M."/>
            <person name="Denton-Giles M."/>
            <person name="Hegedus D."/>
            <person name="Seifbarghy S."/>
            <person name="Rollins J."/>
            <person name="van Kan J."/>
            <person name="Seidl M.F."/>
            <person name="Faino L."/>
            <person name="Mbengue M."/>
            <person name="Navaud O."/>
            <person name="Raffaele S."/>
            <person name="Hammond-Kosack K."/>
            <person name="Heard S."/>
            <person name="Oliver R."/>
        </authorList>
    </citation>
    <scope>NUCLEOTIDE SEQUENCE [LARGE SCALE GENOMIC DNA]</scope>
    <source>
        <strain evidence="3">ATCC 18683 / 1980 / Ss-1</strain>
    </source>
</reference>
<evidence type="ECO:0000313" key="2">
    <source>
        <dbReference type="EMBL" id="APA13363.1"/>
    </source>
</evidence>
<sequence length="162" mass="18785">MTVKNVLRVDAPDIMNIEDAKAELQSEREAYWAHLTDTKLRKERRCRQNRINKYISRWREEFHLVTTEDYHPLACELQDMREGGKPDTETSNDEDSIFDSPMDFHFGPLDEPSSKEIDDVSYDIFLVINVPKSMSDPALAPSGEKDLNAEQTGLTDLYLNRF</sequence>
<dbReference type="KEGG" id="ssl:SS1G_08050"/>
<feature type="region of interest" description="Disordered" evidence="1">
    <location>
        <begin position="80"/>
        <end position="100"/>
    </location>
</feature>
<name>A0A1D9QFH0_SCLS1</name>
<dbReference type="Proteomes" id="UP000177798">
    <property type="component" value="Chromosome 11"/>
</dbReference>
<accession>A0A1D9QFH0</accession>
<dbReference type="VEuPathDB" id="FungiDB:sscle_11g081330"/>
<dbReference type="AlphaFoldDB" id="A0A1D9QFH0"/>
<protein>
    <submittedName>
        <fullName evidence="2">Uncharacterized protein</fullName>
    </submittedName>
</protein>
<dbReference type="OrthoDB" id="3526376at2759"/>
<gene>
    <name evidence="2" type="ORF">sscle_11g081330</name>
</gene>
<organism evidence="2 3">
    <name type="scientific">Sclerotinia sclerotiorum (strain ATCC 18683 / 1980 / Ss-1)</name>
    <name type="common">White mold</name>
    <name type="synonym">Whetzelinia sclerotiorum</name>
    <dbReference type="NCBI Taxonomy" id="665079"/>
    <lineage>
        <taxon>Eukaryota</taxon>
        <taxon>Fungi</taxon>
        <taxon>Dikarya</taxon>
        <taxon>Ascomycota</taxon>
        <taxon>Pezizomycotina</taxon>
        <taxon>Leotiomycetes</taxon>
        <taxon>Helotiales</taxon>
        <taxon>Sclerotiniaceae</taxon>
        <taxon>Sclerotinia</taxon>
    </lineage>
</organism>
<proteinExistence type="predicted"/>
<evidence type="ECO:0000313" key="3">
    <source>
        <dbReference type="Proteomes" id="UP000177798"/>
    </source>
</evidence>
<evidence type="ECO:0000256" key="1">
    <source>
        <dbReference type="SAM" id="MobiDB-lite"/>
    </source>
</evidence>
<dbReference type="EMBL" id="CP017824">
    <property type="protein sequence ID" value="APA13363.1"/>
    <property type="molecule type" value="Genomic_DNA"/>
</dbReference>
<dbReference type="RefSeq" id="XP_001591424.1">
    <property type="nucleotide sequence ID" value="XM_001591374.1"/>
</dbReference>